<proteinExistence type="predicted"/>
<protein>
    <submittedName>
        <fullName evidence="2">Uncharacterized protein</fullName>
    </submittedName>
</protein>
<feature type="signal peptide" evidence="1">
    <location>
        <begin position="1"/>
        <end position="23"/>
    </location>
</feature>
<keyword evidence="1" id="KW-0732">Signal</keyword>
<accession>A0A9D1GTG1</accession>
<name>A0A9D1GTG1_9MOLU</name>
<evidence type="ECO:0000256" key="1">
    <source>
        <dbReference type="SAM" id="SignalP"/>
    </source>
</evidence>
<organism evidence="2 3">
    <name type="scientific">Candidatus Pelethenecus faecipullorum</name>
    <dbReference type="NCBI Taxonomy" id="2840900"/>
    <lineage>
        <taxon>Bacteria</taxon>
        <taxon>Bacillati</taxon>
        <taxon>Mycoplasmatota</taxon>
        <taxon>Mollicutes</taxon>
        <taxon>Candidatus Pelethenecus</taxon>
    </lineage>
</organism>
<reference evidence="2" key="1">
    <citation type="submission" date="2020-10" db="EMBL/GenBank/DDBJ databases">
        <authorList>
            <person name="Gilroy R."/>
        </authorList>
    </citation>
    <scope>NUCLEOTIDE SEQUENCE</scope>
    <source>
        <strain evidence="2">ChiW17-6978</strain>
    </source>
</reference>
<sequence>MKIKKLFLLIASLLFLISLSSCGGKSLRNTTVPMGSINTSSIVASSHEFELTNGDYYSLLRSKGYDSFFAELQKALFWEEYQTVKSEVNLTDAVTTDTEQAIFDTVASALYGSSSAKTVEKLSEKEKNTKIRQYMDTNYNSGIVITEEQCKNYTTSDDKLQFKSLPDALIENQLSSLALNKAAENKLQTIVNQEKIEDENGNLVSNSRYISDENIQDYYESNMRDYGTYQAIIIQFNNLTEANNAVKNLDFSEENRLNSYIALYNNYYTYREPLDPAQPFTEYRLNNVEDDLADVSSSVKTFVLDTLEDNQCLIEPWNLNNKYVMIYRGQTTYDVNEKYNVNSNEVIEWDDLEKTVGATNFEAIKEEIKQELLQNKISGYTADVLKERIKAADIEIYDPYFEYRFESSYEDEYDLIHPNDFKGDLIFSVTYNNKTTDYTVSDFYNKQSTSIGLTTVVDRLKLDYVYQYKDLFLDEDDLEGYEDELKNAINTFNKGNNSSYPKEIGEETFLLASYGYPTYNEVLKYSKVASAVLSAYLSQKVFDEWSTEDHQLNTAALNILENILNTGNANYDSIFSINIDHLLIYIDDNADGTPDDPEQFLKNFTEEEKTNFYDAVLNLMQAVYQEATHSALTASNDIMDILNYIVKAYNRNDTLISDPTKSWQDYKQYNLQLKVESLSSSGDTDQSNVGNYVTEFGDYIKALYQKAVADQLEIEDEKSIFYFKSSGTNQPLKEDICETEFGFHMIVVNSYEDDPENTLYTESEDKYGYGKNFDILLNEKDTDTEDDNIYVTIENIYNDSDPKKATMNQFFTYYVQTQTGATPTLTSEKVQLFNAMFNDAITRYTSSDFQTYLLFKEMNIQAGTGYSLLADQLVHYGSYLENVSRSYEEDETFNAWYDGSLDWSRPYQQ</sequence>
<reference evidence="2" key="2">
    <citation type="journal article" date="2021" name="PeerJ">
        <title>Extensive microbial diversity within the chicken gut microbiome revealed by metagenomics and culture.</title>
        <authorList>
            <person name="Gilroy R."/>
            <person name="Ravi A."/>
            <person name="Getino M."/>
            <person name="Pursley I."/>
            <person name="Horton D.L."/>
            <person name="Alikhan N.F."/>
            <person name="Baker D."/>
            <person name="Gharbi K."/>
            <person name="Hall N."/>
            <person name="Watson M."/>
            <person name="Adriaenssens E.M."/>
            <person name="Foster-Nyarko E."/>
            <person name="Jarju S."/>
            <person name="Secka A."/>
            <person name="Antonio M."/>
            <person name="Oren A."/>
            <person name="Chaudhuri R.R."/>
            <person name="La Ragione R."/>
            <person name="Hildebrand F."/>
            <person name="Pallen M.J."/>
        </authorList>
    </citation>
    <scope>NUCLEOTIDE SEQUENCE</scope>
    <source>
        <strain evidence="2">ChiW17-6978</strain>
    </source>
</reference>
<comment type="caution">
    <text evidence="2">The sequence shown here is derived from an EMBL/GenBank/DDBJ whole genome shotgun (WGS) entry which is preliminary data.</text>
</comment>
<dbReference type="Proteomes" id="UP000886758">
    <property type="component" value="Unassembled WGS sequence"/>
</dbReference>
<dbReference type="PROSITE" id="PS51257">
    <property type="entry name" value="PROKAR_LIPOPROTEIN"/>
    <property type="match status" value="1"/>
</dbReference>
<evidence type="ECO:0000313" key="3">
    <source>
        <dbReference type="Proteomes" id="UP000886758"/>
    </source>
</evidence>
<dbReference type="AlphaFoldDB" id="A0A9D1GTG1"/>
<gene>
    <name evidence="2" type="ORF">IAD46_05380</name>
</gene>
<evidence type="ECO:0000313" key="2">
    <source>
        <dbReference type="EMBL" id="HIT50441.1"/>
    </source>
</evidence>
<feature type="chain" id="PRO_5038693061" evidence="1">
    <location>
        <begin position="24"/>
        <end position="909"/>
    </location>
</feature>
<dbReference type="EMBL" id="DVLF01000170">
    <property type="protein sequence ID" value="HIT50441.1"/>
    <property type="molecule type" value="Genomic_DNA"/>
</dbReference>